<dbReference type="Pfam" id="PF01546">
    <property type="entry name" value="Peptidase_M20"/>
    <property type="match status" value="1"/>
</dbReference>
<proteinExistence type="inferred from homology"/>
<reference evidence="7 8" key="1">
    <citation type="submission" date="2019-11" db="EMBL/GenBank/DDBJ databases">
        <authorList>
            <person name="Im W.T."/>
        </authorList>
    </citation>
    <scope>NUCLEOTIDE SEQUENCE [LARGE SCALE GENOMIC DNA]</scope>
    <source>
        <strain evidence="7 8">SB-02</strain>
    </source>
</reference>
<dbReference type="InterPro" id="IPR002933">
    <property type="entry name" value="Peptidase_M20"/>
</dbReference>
<evidence type="ECO:0000256" key="1">
    <source>
        <dbReference type="ARBA" id="ARBA00006247"/>
    </source>
</evidence>
<dbReference type="PROSITE" id="PS00759">
    <property type="entry name" value="ARGE_DAPE_CPG2_2"/>
    <property type="match status" value="1"/>
</dbReference>
<dbReference type="Gene3D" id="3.30.70.360">
    <property type="match status" value="1"/>
</dbReference>
<evidence type="ECO:0000313" key="8">
    <source>
        <dbReference type="Proteomes" id="UP000426027"/>
    </source>
</evidence>
<accession>A0A6I6G8P7</accession>
<feature type="domain" description="Peptidase M20 dimerisation" evidence="6">
    <location>
        <begin position="250"/>
        <end position="393"/>
    </location>
</feature>
<dbReference type="EMBL" id="CP046566">
    <property type="protein sequence ID" value="QGW28664.1"/>
    <property type="molecule type" value="Genomic_DNA"/>
</dbReference>
<keyword evidence="2" id="KW-0645">Protease</keyword>
<dbReference type="InterPro" id="IPR011650">
    <property type="entry name" value="Peptidase_M20_dimer"/>
</dbReference>
<keyword evidence="5" id="KW-0862">Zinc</keyword>
<name>A0A6I6G8P7_9BACT</name>
<evidence type="ECO:0000256" key="3">
    <source>
        <dbReference type="ARBA" id="ARBA00022723"/>
    </source>
</evidence>
<dbReference type="InterPro" id="IPR036264">
    <property type="entry name" value="Bact_exopeptidase_dim_dom"/>
</dbReference>
<dbReference type="GO" id="GO:0008233">
    <property type="term" value="F:peptidase activity"/>
    <property type="evidence" value="ECO:0007669"/>
    <property type="project" value="UniProtKB-KW"/>
</dbReference>
<dbReference type="GO" id="GO:0006508">
    <property type="term" value="P:proteolysis"/>
    <property type="evidence" value="ECO:0007669"/>
    <property type="project" value="UniProtKB-KW"/>
</dbReference>
<keyword evidence="4 7" id="KW-0378">Hydrolase</keyword>
<evidence type="ECO:0000313" key="7">
    <source>
        <dbReference type="EMBL" id="QGW28664.1"/>
    </source>
</evidence>
<dbReference type="Proteomes" id="UP000426027">
    <property type="component" value="Chromosome"/>
</dbReference>
<evidence type="ECO:0000256" key="5">
    <source>
        <dbReference type="ARBA" id="ARBA00022833"/>
    </source>
</evidence>
<evidence type="ECO:0000256" key="2">
    <source>
        <dbReference type="ARBA" id="ARBA00022670"/>
    </source>
</evidence>
<dbReference type="SUPFAM" id="SSF53187">
    <property type="entry name" value="Zn-dependent exopeptidases"/>
    <property type="match status" value="1"/>
</dbReference>
<dbReference type="KEGG" id="fls:GLV81_11660"/>
<evidence type="ECO:0000259" key="6">
    <source>
        <dbReference type="Pfam" id="PF07687"/>
    </source>
</evidence>
<dbReference type="PANTHER" id="PTHR45962">
    <property type="entry name" value="N-FATTY-ACYL-AMINO ACID SYNTHASE/HYDROLASE PM20D1"/>
    <property type="match status" value="1"/>
</dbReference>
<keyword evidence="3" id="KW-0479">Metal-binding</keyword>
<sequence length="495" mass="54275">MRLTCCRSFYLTKTGMKKILLVLGIVVLALAAVVVVNTLRFPTATQSKSEPLPALPDSAVQHFQQALQLPTISWGLDKPIDTAAFRGFNQFLQTAYPRISSQLSRQAFGEFSYLYHWKGSDSTLPPIVLMGHYDVVPVEAVAEKMWRQKPFSGALVGDTVWGRGAVDDKGAVIAILESVENLLRNGFVPKRSLYLCFGHDEEIGGTRGASKIAAWMKAQNIKAHFVLDEGGMIKVDEKIASQPLGVIGIQEKGYASYKLQVELPGGHSSQPAPETAIDILAKALAKLREKPTPANMPEATQEFLHATATASNSFATRMAVANQWLLGSVLNSQLSKDRQTSAMIRTTLVPTIVDAGVKDNVIPTVATAVVNSRIIPGETPETVKEYIRKTINDDRVQISGYDENWWAPSGKTNTNGVAYKAVTGSLKKVIDNPVPAPYLVIGATDSRYFRPISSEVMNFSASTFMEGYHGIDERLPVSEYRRMIAFMTHLIKDSQ</sequence>
<dbReference type="PIRSF" id="PIRSF036696">
    <property type="entry name" value="ACY-1"/>
    <property type="match status" value="1"/>
</dbReference>
<evidence type="ECO:0000256" key="4">
    <source>
        <dbReference type="ARBA" id="ARBA00022801"/>
    </source>
</evidence>
<dbReference type="GO" id="GO:0046872">
    <property type="term" value="F:metal ion binding"/>
    <property type="evidence" value="ECO:0007669"/>
    <property type="project" value="UniProtKB-KW"/>
</dbReference>
<comment type="similarity">
    <text evidence="1">Belongs to the peptidase M20A family.</text>
</comment>
<dbReference type="Gene3D" id="3.40.630.10">
    <property type="entry name" value="Zn peptidases"/>
    <property type="match status" value="1"/>
</dbReference>
<protein>
    <submittedName>
        <fullName evidence="7">M20/M25/M40 family metallo-hydrolase</fullName>
    </submittedName>
</protein>
<dbReference type="InterPro" id="IPR001261">
    <property type="entry name" value="ArgE/DapE_CS"/>
</dbReference>
<dbReference type="Pfam" id="PF07687">
    <property type="entry name" value="M20_dimer"/>
    <property type="match status" value="1"/>
</dbReference>
<dbReference type="Gene3D" id="1.10.150.900">
    <property type="match status" value="1"/>
</dbReference>
<keyword evidence="8" id="KW-1185">Reference proteome</keyword>
<gene>
    <name evidence="7" type="ORF">GLV81_11660</name>
</gene>
<dbReference type="PANTHER" id="PTHR45962:SF1">
    <property type="entry name" value="N-FATTY-ACYL-AMINO ACID SYNTHASE_HYDROLASE PM20D1"/>
    <property type="match status" value="1"/>
</dbReference>
<organism evidence="7 8">
    <name type="scientific">Phnomibacter ginsenosidimutans</name>
    <dbReference type="NCBI Taxonomy" id="2676868"/>
    <lineage>
        <taxon>Bacteria</taxon>
        <taxon>Pseudomonadati</taxon>
        <taxon>Bacteroidota</taxon>
        <taxon>Chitinophagia</taxon>
        <taxon>Chitinophagales</taxon>
        <taxon>Chitinophagaceae</taxon>
        <taxon>Phnomibacter</taxon>
    </lineage>
</organism>
<dbReference type="SUPFAM" id="SSF55031">
    <property type="entry name" value="Bacterial exopeptidase dimerisation domain"/>
    <property type="match status" value="1"/>
</dbReference>
<dbReference type="AlphaFoldDB" id="A0A6I6G8P7"/>
<dbReference type="InterPro" id="IPR047177">
    <property type="entry name" value="Pept_M20A"/>
</dbReference>